<keyword evidence="4" id="KW-1185">Reference proteome</keyword>
<dbReference type="EMBL" id="LT796768">
    <property type="protein sequence ID" value="SKB06684.1"/>
    <property type="molecule type" value="Genomic_DNA"/>
</dbReference>
<dbReference type="PANTHER" id="PTHR30336:SF4">
    <property type="entry name" value="ENVELOPE BIOGENESIS FACTOR ELYC"/>
    <property type="match status" value="1"/>
</dbReference>
<dbReference type="OrthoDB" id="9782395at2"/>
<keyword evidence="1" id="KW-1133">Transmembrane helix</keyword>
<evidence type="ECO:0000259" key="2">
    <source>
        <dbReference type="Pfam" id="PF02698"/>
    </source>
</evidence>
<dbReference type="AlphaFoldDB" id="A0A1T4YY31"/>
<feature type="domain" description="DUF218" evidence="2">
    <location>
        <begin position="171"/>
        <end position="317"/>
    </location>
</feature>
<feature type="transmembrane region" description="Helical" evidence="1">
    <location>
        <begin position="98"/>
        <end position="120"/>
    </location>
</feature>
<feature type="transmembrane region" description="Helical" evidence="1">
    <location>
        <begin position="132"/>
        <end position="158"/>
    </location>
</feature>
<dbReference type="InterPro" id="IPR003848">
    <property type="entry name" value="DUF218"/>
</dbReference>
<keyword evidence="1" id="KW-0472">Membrane</keyword>
<dbReference type="Gene3D" id="3.40.50.620">
    <property type="entry name" value="HUPs"/>
    <property type="match status" value="1"/>
</dbReference>
<dbReference type="Proteomes" id="UP000191040">
    <property type="component" value="Chromosome I"/>
</dbReference>
<proteinExistence type="predicted"/>
<dbReference type="PANTHER" id="PTHR30336">
    <property type="entry name" value="INNER MEMBRANE PROTEIN, PROBABLE PERMEASE"/>
    <property type="match status" value="1"/>
</dbReference>
<keyword evidence="1" id="KW-0812">Transmembrane</keyword>
<evidence type="ECO:0000256" key="1">
    <source>
        <dbReference type="SAM" id="Phobius"/>
    </source>
</evidence>
<dbReference type="STRING" id="1736691.SAMN06295964_1413"/>
<dbReference type="InterPro" id="IPR014729">
    <property type="entry name" value="Rossmann-like_a/b/a_fold"/>
</dbReference>
<organism evidence="3 4">
    <name type="scientific">Aeromicrobium choanae</name>
    <dbReference type="NCBI Taxonomy" id="1736691"/>
    <lineage>
        <taxon>Bacteria</taxon>
        <taxon>Bacillati</taxon>
        <taxon>Actinomycetota</taxon>
        <taxon>Actinomycetes</taxon>
        <taxon>Propionibacteriales</taxon>
        <taxon>Nocardioidaceae</taxon>
        <taxon>Aeromicrobium</taxon>
    </lineage>
</organism>
<dbReference type="RefSeq" id="WP_153302899.1">
    <property type="nucleotide sequence ID" value="NZ_LT796768.1"/>
</dbReference>
<feature type="transmembrane region" description="Helical" evidence="1">
    <location>
        <begin position="329"/>
        <end position="348"/>
    </location>
</feature>
<evidence type="ECO:0000313" key="4">
    <source>
        <dbReference type="Proteomes" id="UP000191040"/>
    </source>
</evidence>
<protein>
    <submittedName>
        <fullName evidence="3">Uncharacterized SAM-binding protein YcdF, DUF218 family</fullName>
    </submittedName>
</protein>
<dbReference type="Pfam" id="PF02698">
    <property type="entry name" value="DUF218"/>
    <property type="match status" value="1"/>
</dbReference>
<feature type="transmembrane region" description="Helical" evidence="1">
    <location>
        <begin position="59"/>
        <end position="78"/>
    </location>
</feature>
<dbReference type="GO" id="GO:0005886">
    <property type="term" value="C:plasma membrane"/>
    <property type="evidence" value="ECO:0007669"/>
    <property type="project" value="TreeGrafter"/>
</dbReference>
<name>A0A1T4YY31_9ACTN</name>
<dbReference type="GO" id="GO:0043164">
    <property type="term" value="P:Gram-negative-bacterium-type cell wall biogenesis"/>
    <property type="evidence" value="ECO:0007669"/>
    <property type="project" value="TreeGrafter"/>
</dbReference>
<sequence>MAWALVALLALAAGVAAWQDPRRLRIGVYLTLAIGLASIGIAGRLAILLDDSDDPLRLAWALLGAVVLAILALVALGVASVFNGFTMLRREGRRPSNLLSLVFGVVVLAYCALIVAVWWFDRNHTDVALELFFWLVAIGTPLMYLGFVFVAFVGYGLVYGWAANRWARPVDAVIVLGAGLMGERVTPLLASRLDRGRQALDRSRARGKDTRLICSGGQGPDEVVPEAVAMANHLVESGVDRDLLWLEDASTSTEENLRLSARVAAEHGVEDGRFAVVTNDFHALRAALLMRRVGLDGFALGAATARYFWPSAILREFAAILWEHRRLNIALVAVAGVPLVLLLARAVVSLA</sequence>
<evidence type="ECO:0000313" key="3">
    <source>
        <dbReference type="EMBL" id="SKB06684.1"/>
    </source>
</evidence>
<gene>
    <name evidence="3" type="ORF">SAMN06295964_1413</name>
</gene>
<feature type="transmembrane region" description="Helical" evidence="1">
    <location>
        <begin position="27"/>
        <end position="47"/>
    </location>
</feature>
<accession>A0A1T4YY31</accession>
<dbReference type="InterPro" id="IPR051599">
    <property type="entry name" value="Cell_Envelope_Assoc"/>
</dbReference>
<dbReference type="CDD" id="cd06259">
    <property type="entry name" value="YdcF-like"/>
    <property type="match status" value="1"/>
</dbReference>
<dbReference type="GO" id="GO:0000270">
    <property type="term" value="P:peptidoglycan metabolic process"/>
    <property type="evidence" value="ECO:0007669"/>
    <property type="project" value="TreeGrafter"/>
</dbReference>
<reference evidence="4" key="1">
    <citation type="submission" date="2017-02" db="EMBL/GenBank/DDBJ databases">
        <authorList>
            <person name="Varghese N."/>
            <person name="Submissions S."/>
        </authorList>
    </citation>
    <scope>NUCLEOTIDE SEQUENCE [LARGE SCALE GENOMIC DNA]</scope>
    <source>
        <strain evidence="4">9H-4</strain>
    </source>
</reference>